<dbReference type="RefSeq" id="WP_347937974.1">
    <property type="nucleotide sequence ID" value="NZ_JBDXMI010000015.1"/>
</dbReference>
<proteinExistence type="predicted"/>
<evidence type="ECO:0000256" key="1">
    <source>
        <dbReference type="SAM" id="MobiDB-lite"/>
    </source>
</evidence>
<comment type="caution">
    <text evidence="2">The sequence shown here is derived from an EMBL/GenBank/DDBJ whole genome shotgun (WGS) entry which is preliminary data.</text>
</comment>
<reference evidence="2 3" key="1">
    <citation type="submission" date="2024-05" db="EMBL/GenBank/DDBJ databases">
        <authorList>
            <person name="De Oliveira J.P."/>
            <person name="Noriler S.A."/>
            <person name="De Oliveira A.G."/>
            <person name="Sipoli D.S."/>
        </authorList>
    </citation>
    <scope>NUCLEOTIDE SEQUENCE [LARGE SCALE GENOMIC DNA]</scope>
    <source>
        <strain evidence="2 3">LABIM192</strain>
    </source>
</reference>
<keyword evidence="3" id="KW-1185">Reference proteome</keyword>
<evidence type="ECO:0000313" key="2">
    <source>
        <dbReference type="EMBL" id="MEO9387198.1"/>
    </source>
</evidence>
<dbReference type="Proteomes" id="UP001462502">
    <property type="component" value="Unassembled WGS sequence"/>
</dbReference>
<name>A0ABV0J0Y1_9NEIS</name>
<organism evidence="2 3">
    <name type="scientific">Chromobacterium phragmitis</name>
    <dbReference type="NCBI Taxonomy" id="2202141"/>
    <lineage>
        <taxon>Bacteria</taxon>
        <taxon>Pseudomonadati</taxon>
        <taxon>Pseudomonadota</taxon>
        <taxon>Betaproteobacteria</taxon>
        <taxon>Neisseriales</taxon>
        <taxon>Chromobacteriaceae</taxon>
        <taxon>Chromobacterium</taxon>
    </lineage>
</organism>
<evidence type="ECO:0000313" key="3">
    <source>
        <dbReference type="Proteomes" id="UP001462502"/>
    </source>
</evidence>
<sequence length="278" mass="30516">MISFYDTNLNQVTLSPAKDPIMEKTVMGAIESALKRIGKHRLTHYTRRGAELTPGSKYAVGRLASAGDVARALLVYAGIDPVVRPGGDEQYRHGQHVRLDHFWRCLFQIVKTMQDKDWTDFIKNIEDFRQSYYDKVNVAAAGKVSPDTPIDQAAPAEQSDSQSDAGGKSKKPSPFPLIFGRLKEVEGKLDTVIEHAVWLEEQVAGALEMRPIEASSHHMVSEVSRGQAASMREGIEILTAHQGTPFQVYSGISKRSGNPITVIVGPEAGRSFIISNAA</sequence>
<gene>
    <name evidence="2" type="ORF">ABI908_24185</name>
</gene>
<accession>A0ABV0J0Y1</accession>
<protein>
    <submittedName>
        <fullName evidence="2">Uncharacterized protein</fullName>
    </submittedName>
</protein>
<feature type="region of interest" description="Disordered" evidence="1">
    <location>
        <begin position="145"/>
        <end position="172"/>
    </location>
</feature>
<dbReference type="EMBL" id="JBDXMI010000015">
    <property type="protein sequence ID" value="MEO9387198.1"/>
    <property type="molecule type" value="Genomic_DNA"/>
</dbReference>